<dbReference type="InterPro" id="IPR025444">
    <property type="entry name" value="Monooxy_af470"/>
</dbReference>
<feature type="transmembrane region" description="Helical" evidence="1">
    <location>
        <begin position="34"/>
        <end position="59"/>
    </location>
</feature>
<keyword evidence="1" id="KW-1133">Transmembrane helix</keyword>
<gene>
    <name evidence="2" type="ORF">GJ744_009715</name>
</gene>
<keyword evidence="3" id="KW-1185">Reference proteome</keyword>
<accession>A0A8H7E7H8</accession>
<dbReference type="Pfam" id="PF13826">
    <property type="entry name" value="Monooxy_af470-like"/>
    <property type="match status" value="1"/>
</dbReference>
<keyword evidence="1" id="KW-0812">Transmembrane</keyword>
<dbReference type="OrthoDB" id="3202396at2759"/>
<dbReference type="EMBL" id="JAACFV010000006">
    <property type="protein sequence ID" value="KAF7513294.1"/>
    <property type="molecule type" value="Genomic_DNA"/>
</dbReference>
<proteinExistence type="predicted"/>
<sequence length="278" mass="31690">MPAYSDMSIRDWYSQLEEILGDVLEHQDFSMQTWLALGAAFQLLALAWLPANISFWFPLTWLAYRLTRTAIDTLNVHDSKIWSRVMRGRWMGQLPESENLSESSETSEGVVMFLLGARLNHPLGKLGPGAVQVNEIFNDMWREAEQNRKEWGYLGRTATLVDFSDSERPPTIWISYWKDLKGLQKFSESKAHRLGQNMYNAKKLPFIGIMHEAYYAPKGCWETIYDNMPPWGLGTAKIPGIDESGDTKPFDVLKQSPKGSTMFRRMGRAADGTKLAQG</sequence>
<keyword evidence="1" id="KW-0472">Membrane</keyword>
<protein>
    <submittedName>
        <fullName evidence="2">Uncharacterized protein</fullName>
    </submittedName>
</protein>
<name>A0A8H7E7H8_9EURO</name>
<dbReference type="AlphaFoldDB" id="A0A8H7E7H8"/>
<comment type="caution">
    <text evidence="2">The sequence shown here is derived from an EMBL/GenBank/DDBJ whole genome shotgun (WGS) entry which is preliminary data.</text>
</comment>
<dbReference type="Proteomes" id="UP000606974">
    <property type="component" value="Unassembled WGS sequence"/>
</dbReference>
<organism evidence="2 3">
    <name type="scientific">Endocarpon pusillum</name>
    <dbReference type="NCBI Taxonomy" id="364733"/>
    <lineage>
        <taxon>Eukaryota</taxon>
        <taxon>Fungi</taxon>
        <taxon>Dikarya</taxon>
        <taxon>Ascomycota</taxon>
        <taxon>Pezizomycotina</taxon>
        <taxon>Eurotiomycetes</taxon>
        <taxon>Chaetothyriomycetidae</taxon>
        <taxon>Verrucariales</taxon>
        <taxon>Verrucariaceae</taxon>
        <taxon>Endocarpon</taxon>
    </lineage>
</organism>
<reference evidence="2" key="1">
    <citation type="submission" date="2020-02" db="EMBL/GenBank/DDBJ databases">
        <authorList>
            <person name="Palmer J.M."/>
        </authorList>
    </citation>
    <scope>NUCLEOTIDE SEQUENCE</scope>
    <source>
        <strain evidence="2">EPUS1.4</strain>
        <tissue evidence="2">Thallus</tissue>
    </source>
</reference>
<evidence type="ECO:0000313" key="2">
    <source>
        <dbReference type="EMBL" id="KAF7513294.1"/>
    </source>
</evidence>
<evidence type="ECO:0000313" key="3">
    <source>
        <dbReference type="Proteomes" id="UP000606974"/>
    </source>
</evidence>
<evidence type="ECO:0000256" key="1">
    <source>
        <dbReference type="SAM" id="Phobius"/>
    </source>
</evidence>